<evidence type="ECO:0000256" key="1">
    <source>
        <dbReference type="SAM" id="MobiDB-lite"/>
    </source>
</evidence>
<dbReference type="Proteomes" id="UP000230137">
    <property type="component" value="Unassembled WGS sequence"/>
</dbReference>
<dbReference type="AlphaFoldDB" id="A0A2M7W417"/>
<gene>
    <name evidence="3" type="ORF">COX60_01705</name>
</gene>
<proteinExistence type="predicted"/>
<evidence type="ECO:0000259" key="2">
    <source>
        <dbReference type="Pfam" id="PF01936"/>
    </source>
</evidence>
<name>A0A2M7W417_9BACT</name>
<feature type="compositionally biased region" description="Basic residues" evidence="1">
    <location>
        <begin position="189"/>
        <end position="198"/>
    </location>
</feature>
<dbReference type="GO" id="GO:0004540">
    <property type="term" value="F:RNA nuclease activity"/>
    <property type="evidence" value="ECO:0007669"/>
    <property type="project" value="InterPro"/>
</dbReference>
<dbReference type="InterPro" id="IPR021139">
    <property type="entry name" value="NYN"/>
</dbReference>
<feature type="compositionally biased region" description="Basic residues" evidence="1">
    <location>
        <begin position="167"/>
        <end position="179"/>
    </location>
</feature>
<feature type="region of interest" description="Disordered" evidence="1">
    <location>
        <begin position="167"/>
        <end position="198"/>
    </location>
</feature>
<comment type="caution">
    <text evidence="3">The sequence shown here is derived from an EMBL/GenBank/DDBJ whole genome shotgun (WGS) entry which is preliminary data.</text>
</comment>
<evidence type="ECO:0000313" key="3">
    <source>
        <dbReference type="EMBL" id="PJA20402.1"/>
    </source>
</evidence>
<sequence>MEDSRERIVILIDGPNFYNIARIMAIRVDYLKLINILTTERRVVAKTIFCKLPHSNSIRCFHRKLKRKYHLKVICGQYIDQDIDYLLQEEIEYFSNRDDVDTIVLIAGDGGYFDNLNHAHQDHQKKIEVYAIKEVLNHDYFGNGFKLIDLRELRPFIAEDILSRKKRIGPTGKKRHTNHRKNENQQPSRRLRKKQRSF</sequence>
<dbReference type="Pfam" id="PF01936">
    <property type="entry name" value="NYN"/>
    <property type="match status" value="1"/>
</dbReference>
<feature type="domain" description="NYN" evidence="2">
    <location>
        <begin position="7"/>
        <end position="134"/>
    </location>
</feature>
<dbReference type="EMBL" id="PFQF01000028">
    <property type="protein sequence ID" value="PJA20402.1"/>
    <property type="molecule type" value="Genomic_DNA"/>
</dbReference>
<dbReference type="InterPro" id="IPR047140">
    <property type="entry name" value="LabA"/>
</dbReference>
<dbReference type="Gene3D" id="3.40.50.1010">
    <property type="entry name" value="5'-nuclease"/>
    <property type="match status" value="1"/>
</dbReference>
<accession>A0A2M7W417</accession>
<reference evidence="4" key="1">
    <citation type="submission" date="2017-09" db="EMBL/GenBank/DDBJ databases">
        <title>Depth-based differentiation of microbial function through sediment-hosted aquifers and enrichment of novel symbionts in the deep terrestrial subsurface.</title>
        <authorList>
            <person name="Probst A.J."/>
            <person name="Ladd B."/>
            <person name="Jarett J.K."/>
            <person name="Geller-Mcgrath D.E."/>
            <person name="Sieber C.M.K."/>
            <person name="Emerson J.B."/>
            <person name="Anantharaman K."/>
            <person name="Thomas B.C."/>
            <person name="Malmstrom R."/>
            <person name="Stieglmeier M."/>
            <person name="Klingl A."/>
            <person name="Woyke T."/>
            <person name="Ryan C.M."/>
            <person name="Banfield J.F."/>
        </authorList>
    </citation>
    <scope>NUCLEOTIDE SEQUENCE [LARGE SCALE GENOMIC DNA]</scope>
</reference>
<dbReference type="PANTHER" id="PTHR35458:SF8">
    <property type="entry name" value="SLR0650 PROTEIN"/>
    <property type="match status" value="1"/>
</dbReference>
<evidence type="ECO:0000313" key="4">
    <source>
        <dbReference type="Proteomes" id="UP000230137"/>
    </source>
</evidence>
<dbReference type="PANTHER" id="PTHR35458">
    <property type="entry name" value="SLR0755 PROTEIN"/>
    <property type="match status" value="1"/>
</dbReference>
<organism evidence="3 4">
    <name type="scientific">Candidatus Berkelbacteria bacterium CG_4_10_14_0_2_um_filter_35_9_33_12</name>
    <dbReference type="NCBI Taxonomy" id="1974499"/>
    <lineage>
        <taxon>Bacteria</taxon>
        <taxon>Candidatus Berkelbacteria</taxon>
    </lineage>
</organism>
<protein>
    <recommendedName>
        <fullName evidence="2">NYN domain-containing protein</fullName>
    </recommendedName>
</protein>